<reference evidence="1 2" key="1">
    <citation type="journal article" date="2023" name="bioRxiv">
        <title>High-quality genome assemblies of four members of thePodospora anserinaspecies complex.</title>
        <authorList>
            <person name="Ament-Velasquez S.L."/>
            <person name="Vogan A.A."/>
            <person name="Wallerman O."/>
            <person name="Hartmann F."/>
            <person name="Gautier V."/>
            <person name="Silar P."/>
            <person name="Giraud T."/>
            <person name="Johannesson H."/>
        </authorList>
    </citation>
    <scope>NUCLEOTIDE SEQUENCE [LARGE SCALE GENOMIC DNA]</scope>
    <source>
        <strain evidence="1 2">CBS 415.72m</strain>
    </source>
</reference>
<evidence type="ECO:0000313" key="1">
    <source>
        <dbReference type="EMBL" id="KAK4660173.1"/>
    </source>
</evidence>
<organism evidence="1 2">
    <name type="scientific">Podospora pseudocomata</name>
    <dbReference type="NCBI Taxonomy" id="2093779"/>
    <lineage>
        <taxon>Eukaryota</taxon>
        <taxon>Fungi</taxon>
        <taxon>Dikarya</taxon>
        <taxon>Ascomycota</taxon>
        <taxon>Pezizomycotina</taxon>
        <taxon>Sordariomycetes</taxon>
        <taxon>Sordariomycetidae</taxon>
        <taxon>Sordariales</taxon>
        <taxon>Podosporaceae</taxon>
        <taxon>Podospora</taxon>
    </lineage>
</organism>
<sequence>MADAWPFRPFLFRDLPKIPQILPHPRRSLLSPTFFQALSSVLPLWSFAVPELSSFGPAHLFVSSKTLPLLST</sequence>
<protein>
    <submittedName>
        <fullName evidence="1">Uncharacterized protein</fullName>
    </submittedName>
</protein>
<evidence type="ECO:0000313" key="2">
    <source>
        <dbReference type="Proteomes" id="UP001323405"/>
    </source>
</evidence>
<name>A0ABR0GX01_9PEZI</name>
<comment type="caution">
    <text evidence="1">The sequence shown here is derived from an EMBL/GenBank/DDBJ whole genome shotgun (WGS) entry which is preliminary data.</text>
</comment>
<gene>
    <name evidence="1" type="ORF">QC762_0016250</name>
</gene>
<dbReference type="EMBL" id="JAFFHA010000001">
    <property type="protein sequence ID" value="KAK4660173.1"/>
    <property type="molecule type" value="Genomic_DNA"/>
</dbReference>
<dbReference type="GeneID" id="87902540"/>
<dbReference type="RefSeq" id="XP_062749143.1">
    <property type="nucleotide sequence ID" value="XM_062883029.1"/>
</dbReference>
<dbReference type="Proteomes" id="UP001323405">
    <property type="component" value="Unassembled WGS sequence"/>
</dbReference>
<accession>A0ABR0GX01</accession>
<proteinExistence type="predicted"/>
<keyword evidence="2" id="KW-1185">Reference proteome</keyword>